<feature type="domain" description="Peptidase metallopeptidase" evidence="6">
    <location>
        <begin position="29"/>
        <end position="207"/>
    </location>
</feature>
<dbReference type="OrthoDB" id="733404at2"/>
<evidence type="ECO:0000256" key="3">
    <source>
        <dbReference type="ARBA" id="ARBA00022801"/>
    </source>
</evidence>
<dbReference type="GO" id="GO:0008270">
    <property type="term" value="F:zinc ion binding"/>
    <property type="evidence" value="ECO:0007669"/>
    <property type="project" value="InterPro"/>
</dbReference>
<feature type="signal peptide" evidence="5">
    <location>
        <begin position="1"/>
        <end position="23"/>
    </location>
</feature>
<dbReference type="GO" id="GO:0031012">
    <property type="term" value="C:extracellular matrix"/>
    <property type="evidence" value="ECO:0007669"/>
    <property type="project" value="InterPro"/>
</dbReference>
<reference evidence="7 8" key="1">
    <citation type="submission" date="2015-11" db="EMBL/GenBank/DDBJ databases">
        <authorList>
            <person name="Zhang Y."/>
            <person name="Guo Z."/>
        </authorList>
    </citation>
    <scope>NUCLEOTIDE SEQUENCE [LARGE SCALE GENOMIC DNA]</scope>
    <source>
        <strain evidence="7 8">KCTC 32221</strain>
    </source>
</reference>
<gene>
    <name evidence="7" type="ORF">PS2015_64</name>
</gene>
<dbReference type="KEGG" id="pspi:PS2015_64"/>
<dbReference type="Gene3D" id="3.40.390.10">
    <property type="entry name" value="Collagenase (Catalytic Domain)"/>
    <property type="match status" value="1"/>
</dbReference>
<evidence type="ECO:0000259" key="6">
    <source>
        <dbReference type="SMART" id="SM00235"/>
    </source>
</evidence>
<dbReference type="Proteomes" id="UP000065641">
    <property type="component" value="Chromosome"/>
</dbReference>
<dbReference type="PRINTS" id="PR00138">
    <property type="entry name" value="MATRIXIN"/>
</dbReference>
<dbReference type="Pfam" id="PF00413">
    <property type="entry name" value="Peptidase_M10"/>
    <property type="match status" value="1"/>
</dbReference>
<accession>A0A0S2K8W7</accession>
<dbReference type="GO" id="GO:0004222">
    <property type="term" value="F:metalloendopeptidase activity"/>
    <property type="evidence" value="ECO:0007669"/>
    <property type="project" value="InterPro"/>
</dbReference>
<sequence length="487" mass="52606" precursor="true">MTCDLKRLLAATLALLVLPAAIAYDFDARGIKWPGARTTLHTAIPGTSPAGVPWAEAFAGAANEWSDHTAFTFDLVPQYRDPCVGHGSVGGSPDFVNGADFRSNICGSEFNDQTIAVTVYFTENNILGSADLVEADIIFNANLVFDVYDGPQRSGVFDFRRVALHEIGHVLGLGHEDDVPAIMNSRIGNLFRLQDDDIEGVDVLYGGLKNCDNQPVQFGWTFGALTEGDCRIQQLVSGGSDDSFVDVYTLQLDQPMTVTLDTITDGGLDSVLLLADSALGLLSIDENTAGDCRPRINRTLAAGNYVVLVNTYSNLTSLPCGESNSGNYRLSMAFQSDQMIELRGLESFQGGHADAAFRGGVTRDGGLTYINRVSATEAFDVSGQISIDPKHQGQTGYIVVAAITDTGEILVKHPGGDFVAYQPDVQMVPIYQRRTLSATEDIEILKQMVAQNIGINTIEVNFLIGYGVDSQPDELYFHSQPINLLVE</sequence>
<dbReference type="SMART" id="SM00235">
    <property type="entry name" value="ZnMc"/>
    <property type="match status" value="1"/>
</dbReference>
<evidence type="ECO:0000256" key="4">
    <source>
        <dbReference type="ARBA" id="ARBA00022833"/>
    </source>
</evidence>
<evidence type="ECO:0000256" key="1">
    <source>
        <dbReference type="ARBA" id="ARBA00022670"/>
    </source>
</evidence>
<keyword evidence="2" id="KW-0479">Metal-binding</keyword>
<evidence type="ECO:0000256" key="2">
    <source>
        <dbReference type="ARBA" id="ARBA00022723"/>
    </source>
</evidence>
<keyword evidence="4" id="KW-0862">Zinc</keyword>
<dbReference type="PANTHER" id="PTHR10201">
    <property type="entry name" value="MATRIX METALLOPROTEINASE"/>
    <property type="match status" value="1"/>
</dbReference>
<feature type="chain" id="PRO_5006601429" evidence="5">
    <location>
        <begin position="24"/>
        <end position="487"/>
    </location>
</feature>
<dbReference type="AlphaFoldDB" id="A0A0S2K8W7"/>
<dbReference type="EMBL" id="CP013189">
    <property type="protein sequence ID" value="ALO44762.1"/>
    <property type="molecule type" value="Genomic_DNA"/>
</dbReference>
<protein>
    <submittedName>
        <fullName evidence="7">Putative peptidase, M12A family</fullName>
    </submittedName>
</protein>
<name>A0A0S2K8W7_9GAMM</name>
<dbReference type="SUPFAM" id="SSF55486">
    <property type="entry name" value="Metalloproteases ('zincins'), catalytic domain"/>
    <property type="match status" value="1"/>
</dbReference>
<evidence type="ECO:0000313" key="8">
    <source>
        <dbReference type="Proteomes" id="UP000065641"/>
    </source>
</evidence>
<dbReference type="InterPro" id="IPR006026">
    <property type="entry name" value="Peptidase_Metallo"/>
</dbReference>
<keyword evidence="8" id="KW-1185">Reference proteome</keyword>
<evidence type="ECO:0000256" key="5">
    <source>
        <dbReference type="SAM" id="SignalP"/>
    </source>
</evidence>
<evidence type="ECO:0000313" key="7">
    <source>
        <dbReference type="EMBL" id="ALO44762.1"/>
    </source>
</evidence>
<dbReference type="Gene3D" id="2.60.120.380">
    <property type="match status" value="1"/>
</dbReference>
<dbReference type="InterPro" id="IPR021190">
    <property type="entry name" value="Pept_M10A"/>
</dbReference>
<keyword evidence="5" id="KW-0732">Signal</keyword>
<organism evidence="7 8">
    <name type="scientific">Pseudohongiella spirulinae</name>
    <dbReference type="NCBI Taxonomy" id="1249552"/>
    <lineage>
        <taxon>Bacteria</taxon>
        <taxon>Pseudomonadati</taxon>
        <taxon>Pseudomonadota</taxon>
        <taxon>Gammaproteobacteria</taxon>
        <taxon>Pseudomonadales</taxon>
        <taxon>Pseudohongiellaceae</taxon>
        <taxon>Pseudohongiella</taxon>
    </lineage>
</organism>
<keyword evidence="3" id="KW-0378">Hydrolase</keyword>
<dbReference type="STRING" id="1249552.PS2015_64"/>
<dbReference type="RefSeq" id="WP_082627869.1">
    <property type="nucleotide sequence ID" value="NZ_CP013189.1"/>
</dbReference>
<dbReference type="GO" id="GO:0006508">
    <property type="term" value="P:proteolysis"/>
    <property type="evidence" value="ECO:0007669"/>
    <property type="project" value="UniProtKB-KW"/>
</dbReference>
<keyword evidence="1" id="KW-0645">Protease</keyword>
<proteinExistence type="predicted"/>
<dbReference type="InterPro" id="IPR024079">
    <property type="entry name" value="MetalloPept_cat_dom_sf"/>
</dbReference>
<dbReference type="InterPro" id="IPR001818">
    <property type="entry name" value="Pept_M10_metallopeptidase"/>
</dbReference>